<keyword evidence="2" id="KW-1185">Reference proteome</keyword>
<dbReference type="RefSeq" id="WP_242616327.1">
    <property type="nucleotide sequence ID" value="NZ_SHLC01000001.1"/>
</dbReference>
<sequence>MQPTDPLSSLDIAAAEGVGPTGHGASLDALLRASVAIASGADPAAATAHFTPWLAAQVAADADAGRFALWGESTVIDEHSGTAVVGRPLFDLLHELAGVRAVWPVGNAGLLHVYGYLFSEEKTPFGYKRERWMGGGVAAALDLPSEHFSPWTVHGTETLLQRVTDAALPRLGAEPGHAGPAASVDEWDAAVLARTRVVVAADGSAALVYGVRWPDSGAPMRLVTIFPVEAASAEWLRALGSGPPRLRYNVAVAGREPGAALRHTRFAVR</sequence>
<dbReference type="EMBL" id="SHLC01000001">
    <property type="protein sequence ID" value="RZU65765.1"/>
    <property type="molecule type" value="Genomic_DNA"/>
</dbReference>
<evidence type="ECO:0008006" key="3">
    <source>
        <dbReference type="Google" id="ProtNLM"/>
    </source>
</evidence>
<comment type="caution">
    <text evidence="1">The sequence shown here is derived from an EMBL/GenBank/DDBJ whole genome shotgun (WGS) entry which is preliminary data.</text>
</comment>
<evidence type="ECO:0000313" key="2">
    <source>
        <dbReference type="Proteomes" id="UP000291483"/>
    </source>
</evidence>
<organism evidence="1 2">
    <name type="scientific">Microterricola gilva</name>
    <dbReference type="NCBI Taxonomy" id="393267"/>
    <lineage>
        <taxon>Bacteria</taxon>
        <taxon>Bacillati</taxon>
        <taxon>Actinomycetota</taxon>
        <taxon>Actinomycetes</taxon>
        <taxon>Micrococcales</taxon>
        <taxon>Microbacteriaceae</taxon>
        <taxon>Microterricola</taxon>
    </lineage>
</organism>
<accession>A0A4Q8AP32</accession>
<protein>
    <recommendedName>
        <fullName evidence="3">Amino acid deaminase</fullName>
    </recommendedName>
</protein>
<dbReference type="Proteomes" id="UP000291483">
    <property type="component" value="Unassembled WGS sequence"/>
</dbReference>
<proteinExistence type="predicted"/>
<reference evidence="1 2" key="1">
    <citation type="submission" date="2019-02" db="EMBL/GenBank/DDBJ databases">
        <title>Sequencing the genomes of 1000 actinobacteria strains.</title>
        <authorList>
            <person name="Klenk H.-P."/>
        </authorList>
    </citation>
    <scope>NUCLEOTIDE SEQUENCE [LARGE SCALE GENOMIC DNA]</scope>
    <source>
        <strain evidence="1 2">DSM 18319</strain>
    </source>
</reference>
<name>A0A4Q8AP32_9MICO</name>
<dbReference type="AlphaFoldDB" id="A0A4Q8AP32"/>
<gene>
    <name evidence="1" type="ORF">EV379_2103</name>
</gene>
<evidence type="ECO:0000313" key="1">
    <source>
        <dbReference type="EMBL" id="RZU65765.1"/>
    </source>
</evidence>